<reference evidence="1 2" key="1">
    <citation type="submission" date="2020-08" db="EMBL/GenBank/DDBJ databases">
        <authorList>
            <person name="Newling K."/>
            <person name="Davey J."/>
            <person name="Forrester S."/>
        </authorList>
    </citation>
    <scope>NUCLEOTIDE SEQUENCE [LARGE SCALE GENOMIC DNA]</scope>
    <source>
        <strain evidence="2">Crithidia deanei Carvalho (ATCC PRA-265)</strain>
    </source>
</reference>
<dbReference type="AlphaFoldDB" id="A0A7G2CNP8"/>
<gene>
    <name evidence="1" type="ORF">ADEAN_000850400</name>
</gene>
<protein>
    <submittedName>
        <fullName evidence="1">Uncharacterized protein</fullName>
    </submittedName>
</protein>
<proteinExistence type="predicted"/>
<dbReference type="VEuPathDB" id="TriTrypDB:ADEAN_000850400"/>
<evidence type="ECO:0000313" key="1">
    <source>
        <dbReference type="EMBL" id="CAD2220979.1"/>
    </source>
</evidence>
<sequence>MIRLFTEKANHNALKTVLTALYAKYPLRIELSGSHSKPFLQLPAASTNGKDVTTMYAANEMAKVFASAPLLSQFPVAAPKAGDSGSDEDMKDFTLADRYGPVPAAEVSLEEEEWLDWESSTLTVALFSFVYAAVGVGQHDACSAAARRGALPS</sequence>
<accession>A0A7G2CNP8</accession>
<organism evidence="1 2">
    <name type="scientific">Angomonas deanei</name>
    <dbReference type="NCBI Taxonomy" id="59799"/>
    <lineage>
        <taxon>Eukaryota</taxon>
        <taxon>Discoba</taxon>
        <taxon>Euglenozoa</taxon>
        <taxon>Kinetoplastea</taxon>
        <taxon>Metakinetoplastina</taxon>
        <taxon>Trypanosomatida</taxon>
        <taxon>Trypanosomatidae</taxon>
        <taxon>Strigomonadinae</taxon>
        <taxon>Angomonas</taxon>
    </lineage>
</organism>
<dbReference type="EMBL" id="LR877163">
    <property type="protein sequence ID" value="CAD2220979.1"/>
    <property type="molecule type" value="Genomic_DNA"/>
</dbReference>
<name>A0A7G2CNP8_9TRYP</name>
<dbReference type="Proteomes" id="UP000515908">
    <property type="component" value="Chromosome 19"/>
</dbReference>
<keyword evidence="2" id="KW-1185">Reference proteome</keyword>
<evidence type="ECO:0000313" key="2">
    <source>
        <dbReference type="Proteomes" id="UP000515908"/>
    </source>
</evidence>